<evidence type="ECO:0000313" key="1">
    <source>
        <dbReference type="EMBL" id="QBJ02630.1"/>
    </source>
</evidence>
<dbReference type="Pfam" id="PF12699">
    <property type="entry name" value="phiKZ_IP"/>
    <property type="match status" value="1"/>
</dbReference>
<gene>
    <name evidence="1" type="ORF">PSA21_102</name>
</gene>
<evidence type="ECO:0000313" key="2">
    <source>
        <dbReference type="Proteomes" id="UP000294134"/>
    </source>
</evidence>
<sequence>MVGATNAIAPETPKSVDGVEPVDMIASLESQFDSLEERTEATLRKLAQSLSFGVALEAQRLDPDETMFQYALEKFEDVAPGEYLSFEDISNSSKKVWDKSVESLKQLQNETIEYARVINIGSDRLVERTNMLYEQAQTVKGNAYKKEFTLKSPKKFNIDGRYEPKDITRIISLANSAFAFHDKVFLKFMDTVSRIFDKLSFDHDFTDEAGVDFSPFVPTTWMAKAEPVEKDDRFRVAAPLFKTPAIQGNKALYASGPTEAKTDEIMNWAFMVNTVRDFSFRYYTVRELKPANQEALIVEVDQINNIRQRLSQLLAISKRFQSRKGYESKLAQALRKIQISGEKIRTKAGQFKVEADPTDKEQVKETPIKGRPAISDIIQSITLMINNVSRMVTDYNNAMAGIIRTLGGLTYVAELELKAYQPPLRKPTPNEIEGKPNETP</sequence>
<accession>A0A481W4G0</accession>
<organism evidence="1 2">
    <name type="scientific">Pseudomonas phage Psa21</name>
    <dbReference type="NCBI Taxonomy" id="2530023"/>
    <lineage>
        <taxon>Viruses</taxon>
        <taxon>Duplodnaviria</taxon>
        <taxon>Heunggongvirae</taxon>
        <taxon>Uroviricota</taxon>
        <taxon>Caudoviricetes</taxon>
        <taxon>Chimalliviridae</taxon>
        <taxon>Tepukevirus</taxon>
        <taxon>Tepukevirus Psa21</taxon>
    </lineage>
</organism>
<protein>
    <submittedName>
        <fullName evidence="1">Virion structural protein</fullName>
    </submittedName>
</protein>
<keyword evidence="2" id="KW-1185">Reference proteome</keyword>
<dbReference type="EMBL" id="MK552327">
    <property type="protein sequence ID" value="QBJ02630.1"/>
    <property type="molecule type" value="Genomic_DNA"/>
</dbReference>
<dbReference type="Proteomes" id="UP000294134">
    <property type="component" value="Segment"/>
</dbReference>
<name>A0A481W4G0_9CAUD</name>
<reference evidence="1 2" key="1">
    <citation type="submission" date="2019-02" db="EMBL/GenBank/DDBJ databases">
        <authorList>
            <person name="Frampton R.A."/>
            <person name="Wojtus J.K."/>
            <person name="Fineran P.C."/>
            <person name="Hendrickson H.L."/>
        </authorList>
    </citation>
    <scope>NUCLEOTIDE SEQUENCE [LARGE SCALE GENOMIC DNA]</scope>
</reference>
<dbReference type="InterPro" id="IPR024413">
    <property type="entry name" value="Phage_phiKZ_Orf92_int-head"/>
</dbReference>
<proteinExistence type="predicted"/>